<dbReference type="EMBL" id="VJOY01000004">
    <property type="protein sequence ID" value="TRX75573.1"/>
    <property type="molecule type" value="Genomic_DNA"/>
</dbReference>
<proteinExistence type="predicted"/>
<sequence>MNVSNSHDQRFAAFRFVTHGLSLAEHIHVRIEPTGGTMVEMVLYKKDKTLRFLVPQVKLNDAVELRRVILKMSQAPDIDDDYQPTLSKITEPPINDPVF</sequence>
<dbReference type="AlphaFoldDB" id="A0A553H1G8"/>
<evidence type="ECO:0000313" key="1">
    <source>
        <dbReference type="EMBL" id="TRX75573.1"/>
    </source>
</evidence>
<comment type="caution">
    <text evidence="1">The sequence shown here is derived from an EMBL/GenBank/DDBJ whole genome shotgun (WGS) entry which is preliminary data.</text>
</comment>
<keyword evidence="2" id="KW-1185">Reference proteome</keyword>
<protein>
    <submittedName>
        <fullName evidence="1">Uncharacterized protein</fullName>
    </submittedName>
</protein>
<dbReference type="RefSeq" id="WP_143487665.1">
    <property type="nucleotide sequence ID" value="NZ_VJOY01000004.1"/>
</dbReference>
<evidence type="ECO:0000313" key="2">
    <source>
        <dbReference type="Proteomes" id="UP000315235"/>
    </source>
</evidence>
<accession>A0A553H1G8</accession>
<gene>
    <name evidence="1" type="ORF">FM069_07465</name>
</gene>
<organism evidence="1 2">
    <name type="scientific">Pseudomonas mangiferae</name>
    <dbReference type="NCBI Taxonomy" id="2593654"/>
    <lineage>
        <taxon>Bacteria</taxon>
        <taxon>Pseudomonadati</taxon>
        <taxon>Pseudomonadota</taxon>
        <taxon>Gammaproteobacteria</taxon>
        <taxon>Pseudomonadales</taxon>
        <taxon>Pseudomonadaceae</taxon>
        <taxon>Pseudomonas</taxon>
    </lineage>
</organism>
<dbReference type="Proteomes" id="UP000315235">
    <property type="component" value="Unassembled WGS sequence"/>
</dbReference>
<name>A0A553H1G8_9PSED</name>
<reference evidence="1 2" key="1">
    <citation type="submission" date="2019-07" db="EMBL/GenBank/DDBJ databases">
        <title>Pseudomonas mangiferae sp. nov., isolated from bark of mango tree in Thailand.</title>
        <authorList>
            <person name="Srisuk N."/>
            <person name="Anurat P."/>
        </authorList>
    </citation>
    <scope>NUCLEOTIDE SEQUENCE [LARGE SCALE GENOMIC DNA]</scope>
    <source>
        <strain evidence="1 2">DMKU_BBB3-04</strain>
    </source>
</reference>